<gene>
    <name evidence="2" type="ORF">HMI49_14050</name>
</gene>
<protein>
    <submittedName>
        <fullName evidence="2">DUF177 domain-containing protein</fullName>
    </submittedName>
</protein>
<keyword evidence="3" id="KW-1185">Reference proteome</keyword>
<dbReference type="Proteomes" id="UP000563426">
    <property type="component" value="Unassembled WGS sequence"/>
</dbReference>
<feature type="compositionally biased region" description="Basic and acidic residues" evidence="1">
    <location>
        <begin position="100"/>
        <end position="117"/>
    </location>
</feature>
<dbReference type="OrthoDB" id="9790372at2"/>
<organism evidence="2 3">
    <name type="scientific">Corallococcus exercitus</name>
    <dbReference type="NCBI Taxonomy" id="2316736"/>
    <lineage>
        <taxon>Bacteria</taxon>
        <taxon>Pseudomonadati</taxon>
        <taxon>Myxococcota</taxon>
        <taxon>Myxococcia</taxon>
        <taxon>Myxococcales</taxon>
        <taxon>Cystobacterineae</taxon>
        <taxon>Myxococcaceae</taxon>
        <taxon>Corallococcus</taxon>
    </lineage>
</organism>
<name>A0A3A8IHA9_9BACT</name>
<dbReference type="PANTHER" id="PTHR34374:SF1">
    <property type="entry name" value="LARGE RIBOSOMAL RNA SUBUNIT ACCUMULATION PROTEIN YCED HOMOLOG 1, CHLOROPLASTIC"/>
    <property type="match status" value="1"/>
</dbReference>
<feature type="region of interest" description="Disordered" evidence="1">
    <location>
        <begin position="100"/>
        <end position="123"/>
    </location>
</feature>
<dbReference type="AlphaFoldDB" id="A0A3A8IHA9"/>
<dbReference type="RefSeq" id="WP_120525342.1">
    <property type="nucleotide sequence ID" value="NZ_JABFJV010000065.1"/>
</dbReference>
<comment type="caution">
    <text evidence="2">The sequence shown here is derived from an EMBL/GenBank/DDBJ whole genome shotgun (WGS) entry which is preliminary data.</text>
</comment>
<proteinExistence type="predicted"/>
<evidence type="ECO:0000256" key="1">
    <source>
        <dbReference type="SAM" id="MobiDB-lite"/>
    </source>
</evidence>
<dbReference type="EMBL" id="JABFJV010000065">
    <property type="protein sequence ID" value="NOK34321.1"/>
    <property type="molecule type" value="Genomic_DNA"/>
</dbReference>
<accession>A0A3A8IHA9</accession>
<reference evidence="2 3" key="1">
    <citation type="submission" date="2020-05" db="EMBL/GenBank/DDBJ databases">
        <authorList>
            <person name="Whitworth D."/>
        </authorList>
    </citation>
    <scope>NUCLEOTIDE SEQUENCE [LARGE SCALE GENOMIC DNA]</scope>
    <source>
        <strain evidence="2 3">AB043B</strain>
    </source>
</reference>
<sequence>MVVKIEQIKDAGLKLDEPIAPGVLKEALEGQGSGEGTGFQATAPSTLQATLRKVSGGVLLTGGFTVHVGAPCKRCLADVTLDLPVSFTINLVPESLARGDDFKDDDEKAMEKKERTQGESGGTFALGEADEQVFDGKTIDLDPIIREQVLLALPMSAVCREDCQGLCSQCGQNLNEKKCGCEPKVVDPRLSPLKNIKLN</sequence>
<dbReference type="Pfam" id="PF02620">
    <property type="entry name" value="YceD"/>
    <property type="match status" value="1"/>
</dbReference>
<dbReference type="PANTHER" id="PTHR34374">
    <property type="entry name" value="LARGE RIBOSOMAL RNA SUBUNIT ACCUMULATION PROTEIN YCED HOMOLOG 1, CHLOROPLASTIC"/>
    <property type="match status" value="1"/>
</dbReference>
<evidence type="ECO:0000313" key="3">
    <source>
        <dbReference type="Proteomes" id="UP000563426"/>
    </source>
</evidence>
<evidence type="ECO:0000313" key="2">
    <source>
        <dbReference type="EMBL" id="NOK34321.1"/>
    </source>
</evidence>
<dbReference type="InterPro" id="IPR003772">
    <property type="entry name" value="YceD"/>
</dbReference>